<evidence type="ECO:0000256" key="6">
    <source>
        <dbReference type="ARBA" id="ARBA00023098"/>
    </source>
</evidence>
<dbReference type="OrthoDB" id="9811735at2"/>
<dbReference type="NCBIfam" id="TIGR00531">
    <property type="entry name" value="BCCP"/>
    <property type="match status" value="1"/>
</dbReference>
<protein>
    <recommendedName>
        <fullName evidence="3 9">Biotin carboxyl carrier protein of acetyl-CoA carboxylase</fullName>
    </recommendedName>
</protein>
<keyword evidence="7 9" id="KW-0275">Fatty acid biosynthesis</keyword>
<feature type="compositionally biased region" description="Low complexity" evidence="10">
    <location>
        <begin position="9"/>
        <end position="29"/>
    </location>
</feature>
<keyword evidence="13" id="KW-1185">Reference proteome</keyword>
<dbReference type="PATRIC" id="fig|1297742.4.peg.1159"/>
<keyword evidence="4 9" id="KW-0444">Lipid biosynthesis</keyword>
<feature type="domain" description="Lipoyl-binding" evidence="11">
    <location>
        <begin position="122"/>
        <end position="198"/>
    </location>
</feature>
<keyword evidence="6 9" id="KW-0443">Lipid metabolism</keyword>
<evidence type="ECO:0000256" key="10">
    <source>
        <dbReference type="SAM" id="MobiDB-lite"/>
    </source>
</evidence>
<dbReference type="InterPro" id="IPR001882">
    <property type="entry name" value="Biotin_BS"/>
</dbReference>
<comment type="pathway">
    <text evidence="2 9">Lipid metabolism; fatty acid biosynthesis.</text>
</comment>
<dbReference type="UniPathway" id="UPA00094"/>
<dbReference type="InterPro" id="IPR001249">
    <property type="entry name" value="AcCoA_biotinCC"/>
</dbReference>
<comment type="function">
    <text evidence="1 9">This protein is a component of the acetyl coenzyme A carboxylase complex; first, biotin carboxylase catalyzes the carboxylation of the carrier protein and then the transcarboxylase transfers the carboxyl group to form malonyl-CoA.</text>
</comment>
<reference evidence="12 13" key="1">
    <citation type="journal article" date="2016" name="PLoS ONE">
        <title>Complete Genome Sequence and Comparative Genomics of a Novel Myxobacterium Myxococcus hansupus.</title>
        <authorList>
            <person name="Sharma G."/>
            <person name="Narwani T."/>
            <person name="Subramanian S."/>
        </authorList>
    </citation>
    <scope>NUCLEOTIDE SEQUENCE [LARGE SCALE GENOMIC DNA]</scope>
    <source>
        <strain evidence="13">mixupus</strain>
    </source>
</reference>
<keyword evidence="8 9" id="KW-0092">Biotin</keyword>
<dbReference type="Pfam" id="PF00364">
    <property type="entry name" value="Biotin_lipoyl"/>
    <property type="match status" value="1"/>
</dbReference>
<dbReference type="CDD" id="cd06850">
    <property type="entry name" value="biotinyl_domain"/>
    <property type="match status" value="1"/>
</dbReference>
<dbReference type="RefSeq" id="WP_002638909.1">
    <property type="nucleotide sequence ID" value="NZ_CP012109.1"/>
</dbReference>
<dbReference type="KEGG" id="mym:A176_001141"/>
<evidence type="ECO:0000256" key="5">
    <source>
        <dbReference type="ARBA" id="ARBA00022832"/>
    </source>
</evidence>
<dbReference type="GO" id="GO:0006633">
    <property type="term" value="P:fatty acid biosynthetic process"/>
    <property type="evidence" value="ECO:0007669"/>
    <property type="project" value="UniProtKB-UniPathway"/>
</dbReference>
<keyword evidence="5 9" id="KW-0276">Fatty acid metabolism</keyword>
<dbReference type="GO" id="GO:0009317">
    <property type="term" value="C:acetyl-CoA carboxylase complex"/>
    <property type="evidence" value="ECO:0007669"/>
    <property type="project" value="InterPro"/>
</dbReference>
<dbReference type="PRINTS" id="PR01071">
    <property type="entry name" value="ACOABIOTINCC"/>
</dbReference>
<dbReference type="eggNOG" id="COG0511">
    <property type="taxonomic scope" value="Bacteria"/>
</dbReference>
<dbReference type="InterPro" id="IPR000089">
    <property type="entry name" value="Biotin_lipoyl"/>
</dbReference>
<organism evidence="12 13">
    <name type="scientific">Pseudomyxococcus hansupus</name>
    <dbReference type="NCBI Taxonomy" id="1297742"/>
    <lineage>
        <taxon>Bacteria</taxon>
        <taxon>Pseudomonadati</taxon>
        <taxon>Myxococcota</taxon>
        <taxon>Myxococcia</taxon>
        <taxon>Myxococcales</taxon>
        <taxon>Cystobacterineae</taxon>
        <taxon>Myxococcaceae</taxon>
        <taxon>Pseudomyxococcus</taxon>
    </lineage>
</organism>
<dbReference type="PROSITE" id="PS50968">
    <property type="entry name" value="BIOTINYL_LIPOYL"/>
    <property type="match status" value="1"/>
</dbReference>
<feature type="region of interest" description="Disordered" evidence="10">
    <location>
        <begin position="1"/>
        <end position="31"/>
    </location>
</feature>
<dbReference type="NCBIfam" id="NF005457">
    <property type="entry name" value="PRK07051.1"/>
    <property type="match status" value="1"/>
</dbReference>
<dbReference type="GO" id="GO:0003989">
    <property type="term" value="F:acetyl-CoA carboxylase activity"/>
    <property type="evidence" value="ECO:0007669"/>
    <property type="project" value="InterPro"/>
</dbReference>
<dbReference type="FunFam" id="2.40.50.100:FF:000003">
    <property type="entry name" value="Acetyl-CoA carboxylase biotin carboxyl carrier protein"/>
    <property type="match status" value="1"/>
</dbReference>
<name>A0A0H4WN70_9BACT</name>
<gene>
    <name evidence="12" type="ORF">A176_001141</name>
</gene>
<evidence type="ECO:0000259" key="11">
    <source>
        <dbReference type="PROSITE" id="PS50968"/>
    </source>
</evidence>
<accession>A0A0H4WN70</accession>
<sequence length="200" mass="21026">MATKRKTTRAQTPARTEAAPRAAADTGGTSLDVDALRQIVEILESSDVTRLVWKRGEEKLFIRRGQGPETTIVHHAAPPPVAASAGVEYAAPAPAPRAAAPAPVAAPAAPAPAAEKPAEKPGHPVTSPFVGTFYRTPAPDQPAFVDVGSLVKKGQVLCIIEAMKLMNEIESEVSGRVAEILVENGRPVEFGQALFRIEVA</sequence>
<evidence type="ECO:0000256" key="3">
    <source>
        <dbReference type="ARBA" id="ARBA00017562"/>
    </source>
</evidence>
<evidence type="ECO:0000256" key="7">
    <source>
        <dbReference type="ARBA" id="ARBA00023160"/>
    </source>
</evidence>
<dbReference type="SUPFAM" id="SSF51230">
    <property type="entry name" value="Single hybrid motif"/>
    <property type="match status" value="1"/>
</dbReference>
<evidence type="ECO:0000256" key="1">
    <source>
        <dbReference type="ARBA" id="ARBA00003761"/>
    </source>
</evidence>
<evidence type="ECO:0000313" key="13">
    <source>
        <dbReference type="Proteomes" id="UP000009026"/>
    </source>
</evidence>
<dbReference type="Gene3D" id="2.40.50.100">
    <property type="match status" value="1"/>
</dbReference>
<evidence type="ECO:0000256" key="2">
    <source>
        <dbReference type="ARBA" id="ARBA00005194"/>
    </source>
</evidence>
<evidence type="ECO:0000313" key="12">
    <source>
        <dbReference type="EMBL" id="AKQ64229.1"/>
    </source>
</evidence>
<dbReference type="STRING" id="1297742.A176_001141"/>
<dbReference type="InterPro" id="IPR050709">
    <property type="entry name" value="Biotin_Carboxyl_Carrier/Decarb"/>
</dbReference>
<dbReference type="PANTHER" id="PTHR45266">
    <property type="entry name" value="OXALOACETATE DECARBOXYLASE ALPHA CHAIN"/>
    <property type="match status" value="1"/>
</dbReference>
<evidence type="ECO:0000256" key="4">
    <source>
        <dbReference type="ARBA" id="ARBA00022516"/>
    </source>
</evidence>
<dbReference type="AlphaFoldDB" id="A0A0H4WN70"/>
<dbReference type="InterPro" id="IPR011053">
    <property type="entry name" value="Single_hybrid_motif"/>
</dbReference>
<evidence type="ECO:0000256" key="8">
    <source>
        <dbReference type="ARBA" id="ARBA00023267"/>
    </source>
</evidence>
<dbReference type="PROSITE" id="PS00188">
    <property type="entry name" value="BIOTIN"/>
    <property type="match status" value="1"/>
</dbReference>
<proteinExistence type="predicted"/>
<dbReference type="EMBL" id="CP012109">
    <property type="protein sequence ID" value="AKQ64229.1"/>
    <property type="molecule type" value="Genomic_DNA"/>
</dbReference>
<dbReference type="PANTHER" id="PTHR45266:SF3">
    <property type="entry name" value="OXALOACETATE DECARBOXYLASE ALPHA CHAIN"/>
    <property type="match status" value="1"/>
</dbReference>
<dbReference type="Proteomes" id="UP000009026">
    <property type="component" value="Chromosome"/>
</dbReference>
<evidence type="ECO:0000256" key="9">
    <source>
        <dbReference type="RuleBase" id="RU364072"/>
    </source>
</evidence>